<dbReference type="SUPFAM" id="SSF56349">
    <property type="entry name" value="DNA breaking-rejoining enzymes"/>
    <property type="match status" value="1"/>
</dbReference>
<protein>
    <submittedName>
        <fullName evidence="3">Site-specific integrase</fullName>
    </submittedName>
</protein>
<dbReference type="InterPro" id="IPR011010">
    <property type="entry name" value="DNA_brk_join_enz"/>
</dbReference>
<proteinExistence type="predicted"/>
<dbReference type="GO" id="GO:0006310">
    <property type="term" value="P:DNA recombination"/>
    <property type="evidence" value="ECO:0007669"/>
    <property type="project" value="UniProtKB-KW"/>
</dbReference>
<dbReference type="InterPro" id="IPR002104">
    <property type="entry name" value="Integrase_catalytic"/>
</dbReference>
<dbReference type="InterPro" id="IPR013762">
    <property type="entry name" value="Integrase-like_cat_sf"/>
</dbReference>
<dbReference type="EMBL" id="JAAORC010000002">
    <property type="protein sequence ID" value="MBO8223087.1"/>
    <property type="molecule type" value="Genomic_DNA"/>
</dbReference>
<dbReference type="GO" id="GO:0003677">
    <property type="term" value="F:DNA binding"/>
    <property type="evidence" value="ECO:0007669"/>
    <property type="project" value="InterPro"/>
</dbReference>
<dbReference type="RefSeq" id="WP_209044418.1">
    <property type="nucleotide sequence ID" value="NZ_JAAORC010000002.1"/>
</dbReference>
<dbReference type="AlphaFoldDB" id="A0A8I1X172"/>
<gene>
    <name evidence="3" type="ORF">HA142_06130</name>
</gene>
<organism evidence="3 4">
    <name type="scientific">Prochlorococcus marinus str. XMU1401</name>
    <dbReference type="NCBI Taxonomy" id="2052594"/>
    <lineage>
        <taxon>Bacteria</taxon>
        <taxon>Bacillati</taxon>
        <taxon>Cyanobacteriota</taxon>
        <taxon>Cyanophyceae</taxon>
        <taxon>Synechococcales</taxon>
        <taxon>Prochlorococcaceae</taxon>
        <taxon>Prochlorococcus</taxon>
    </lineage>
</organism>
<keyword evidence="1" id="KW-0233">DNA recombination</keyword>
<evidence type="ECO:0000313" key="4">
    <source>
        <dbReference type="Proteomes" id="UP000666562"/>
    </source>
</evidence>
<dbReference type="Gene3D" id="1.10.443.10">
    <property type="entry name" value="Intergrase catalytic core"/>
    <property type="match status" value="1"/>
</dbReference>
<feature type="domain" description="Tyr recombinase" evidence="2">
    <location>
        <begin position="201"/>
        <end position="393"/>
    </location>
</feature>
<sequence>MPQTTNKKSWERSCRDLMRADMHEGAPWYVTNSRGSIKLEVKEQGVYQSRILEYEWSQKGFAKALPRIRHIYKNFYNPQLGKLSLAKSCEIVNTASSKTEINFDEIFKDFRKFCFRPSDETFKKSYIPVLNHTKRLLTSKKKPVDGEELMLRALEQWETGARMWNIQRASLINFLEWAILRGKISNVYAPVKLSAVKKEKRIGFALYEEQILQLIAAEKNPAWQFAYQLLAVYGLRPIELRHLVVKKGIKEKELWCMYRKSKGGTKGDKTEPRKLAPLYVKDGQGYIDWKLLERIENNEELPSLGKSASNGLRKHLERSKTWQKFKQEALKLGEEIVPYSFRHRYAKISHARSVELNLNTKDIALVMGHTKEVHDKNYARFIPDGTHDKFAKQLAA</sequence>
<dbReference type="PROSITE" id="PS51898">
    <property type="entry name" value="TYR_RECOMBINASE"/>
    <property type="match status" value="1"/>
</dbReference>
<dbReference type="Proteomes" id="UP000666562">
    <property type="component" value="Unassembled WGS sequence"/>
</dbReference>
<comment type="caution">
    <text evidence="3">The sequence shown here is derived from an EMBL/GenBank/DDBJ whole genome shotgun (WGS) entry which is preliminary data.</text>
</comment>
<reference evidence="3" key="1">
    <citation type="submission" date="2020-03" db="EMBL/GenBank/DDBJ databases">
        <title>Genome differentiation and subclade ecological adaptation of Prochlorococcus HLII clade in the global ocean.</title>
        <authorList>
            <person name="Yan W."/>
            <person name="Fen X."/>
            <person name="Zhang W."/>
        </authorList>
    </citation>
    <scope>NUCLEOTIDE SEQUENCE</scope>
    <source>
        <strain evidence="3">XMU1401</strain>
    </source>
</reference>
<evidence type="ECO:0000256" key="1">
    <source>
        <dbReference type="ARBA" id="ARBA00023172"/>
    </source>
</evidence>
<dbReference type="GO" id="GO:0015074">
    <property type="term" value="P:DNA integration"/>
    <property type="evidence" value="ECO:0007669"/>
    <property type="project" value="InterPro"/>
</dbReference>
<evidence type="ECO:0000259" key="2">
    <source>
        <dbReference type="PROSITE" id="PS51898"/>
    </source>
</evidence>
<accession>A0A8I1X172</accession>
<evidence type="ECO:0000313" key="3">
    <source>
        <dbReference type="EMBL" id="MBO8223087.1"/>
    </source>
</evidence>
<name>A0A8I1X172_PROMR</name>